<evidence type="ECO:0000256" key="6">
    <source>
        <dbReference type="SAM" id="Phobius"/>
    </source>
</evidence>
<gene>
    <name evidence="8" type="ORF">GQX73_g3929</name>
</gene>
<dbReference type="AlphaFoldDB" id="A0A7C8MRJ8"/>
<feature type="transmembrane region" description="Helical" evidence="6">
    <location>
        <begin position="20"/>
        <end position="41"/>
    </location>
</feature>
<evidence type="ECO:0000256" key="1">
    <source>
        <dbReference type="ARBA" id="ARBA00004141"/>
    </source>
</evidence>
<name>A0A7C8MRJ8_9PEZI</name>
<proteinExistence type="inferred from homology"/>
<keyword evidence="9" id="KW-1185">Reference proteome</keyword>
<dbReference type="GO" id="GO:0016020">
    <property type="term" value="C:membrane"/>
    <property type="evidence" value="ECO:0007669"/>
    <property type="project" value="UniProtKB-SubCell"/>
</dbReference>
<dbReference type="InParanoid" id="A0A7C8MRJ8"/>
<feature type="transmembrane region" description="Helical" evidence="6">
    <location>
        <begin position="53"/>
        <end position="74"/>
    </location>
</feature>
<comment type="subcellular location">
    <subcellularLocation>
        <location evidence="1">Membrane</location>
        <topology evidence="1">Multi-pass membrane protein</topology>
    </subcellularLocation>
</comment>
<feature type="transmembrane region" description="Helical" evidence="6">
    <location>
        <begin position="187"/>
        <end position="211"/>
    </location>
</feature>
<evidence type="ECO:0000256" key="4">
    <source>
        <dbReference type="ARBA" id="ARBA00023136"/>
    </source>
</evidence>
<evidence type="ECO:0000259" key="7">
    <source>
        <dbReference type="Pfam" id="PF20684"/>
    </source>
</evidence>
<keyword evidence="4 6" id="KW-0472">Membrane</keyword>
<dbReference type="Pfam" id="PF20684">
    <property type="entry name" value="Fung_rhodopsin"/>
    <property type="match status" value="1"/>
</dbReference>
<dbReference type="PANTHER" id="PTHR33048:SF47">
    <property type="entry name" value="INTEGRAL MEMBRANE PROTEIN-RELATED"/>
    <property type="match status" value="1"/>
</dbReference>
<keyword evidence="3 6" id="KW-1133">Transmembrane helix</keyword>
<dbReference type="InterPro" id="IPR052337">
    <property type="entry name" value="SAT4-like"/>
</dbReference>
<evidence type="ECO:0000256" key="5">
    <source>
        <dbReference type="ARBA" id="ARBA00038359"/>
    </source>
</evidence>
<accession>A0A7C8MRJ8</accession>
<dbReference type="PANTHER" id="PTHR33048">
    <property type="entry name" value="PTH11-LIKE INTEGRAL MEMBRANE PROTEIN (AFU_ORTHOLOGUE AFUA_5G11245)"/>
    <property type="match status" value="1"/>
</dbReference>
<comment type="similarity">
    <text evidence="5">Belongs to the SAT4 family.</text>
</comment>
<dbReference type="Proteomes" id="UP000481858">
    <property type="component" value="Unassembled WGS sequence"/>
</dbReference>
<feature type="transmembrane region" description="Helical" evidence="6">
    <location>
        <begin position="103"/>
        <end position="126"/>
    </location>
</feature>
<feature type="transmembrane region" description="Helical" evidence="6">
    <location>
        <begin position="138"/>
        <end position="157"/>
    </location>
</feature>
<evidence type="ECO:0000256" key="3">
    <source>
        <dbReference type="ARBA" id="ARBA00022989"/>
    </source>
</evidence>
<feature type="transmembrane region" description="Helical" evidence="6">
    <location>
        <begin position="254"/>
        <end position="274"/>
    </location>
</feature>
<comment type="caution">
    <text evidence="8">The sequence shown here is derived from an EMBL/GenBank/DDBJ whole genome shotgun (WGS) entry which is preliminary data.</text>
</comment>
<keyword evidence="2 6" id="KW-0812">Transmembrane</keyword>
<feature type="domain" description="Rhodopsin" evidence="7">
    <location>
        <begin position="37"/>
        <end position="279"/>
    </location>
</feature>
<reference evidence="8 9" key="1">
    <citation type="submission" date="2019-12" db="EMBL/GenBank/DDBJ databases">
        <title>Draft genome sequence of the ascomycete Xylaria multiplex DSM 110363.</title>
        <authorList>
            <person name="Buettner E."/>
            <person name="Kellner H."/>
        </authorList>
    </citation>
    <scope>NUCLEOTIDE SEQUENCE [LARGE SCALE GENOMIC DNA]</scope>
    <source>
        <strain evidence="8 9">DSM 110363</strain>
    </source>
</reference>
<feature type="transmembrane region" description="Helical" evidence="6">
    <location>
        <begin position="220"/>
        <end position="242"/>
    </location>
</feature>
<sequence length="411" mass="46195">MSSDTSTPKTDHDLTSMETFKAIVWVGFGLMIVAFAVRAYIRIVSFRRLFLEDWFMLLALVIYLTIAIVSTIYLRALYNLSHIDDEFVPGPAFETDTMHALQAYTGIVIIARIGLWIIKINFLLFFYRLSYQLPKFRIVLWVVLCIVIATGIVEIGITQYSCLLTDFNTLVTVCSTVDNIREGRRRFIVAIVLDVLTDVLMIIFPISLLWISRMNIRQKLALSGIFLLIAATIAITIGRAGVFSATPDDSTESPISLIALEYFVAFLVACAISFRSLFTQRQNKATYAAEQRARKYHVPTQNRGRDSAGKMQRLYNTILDTCKTLEGVDIDEEKWELPLPPSGSMMVDFTQGEQAGDWGITSEAVERIHTPTSMEYGESGRLSDTASTIVTTRTLADYVPLGVHSDSTRQN</sequence>
<evidence type="ECO:0000256" key="2">
    <source>
        <dbReference type="ARBA" id="ARBA00022692"/>
    </source>
</evidence>
<protein>
    <recommendedName>
        <fullName evidence="7">Rhodopsin domain-containing protein</fullName>
    </recommendedName>
</protein>
<evidence type="ECO:0000313" key="9">
    <source>
        <dbReference type="Proteomes" id="UP000481858"/>
    </source>
</evidence>
<dbReference type="InterPro" id="IPR049326">
    <property type="entry name" value="Rhodopsin_dom_fungi"/>
</dbReference>
<evidence type="ECO:0000313" key="8">
    <source>
        <dbReference type="EMBL" id="KAF2969690.1"/>
    </source>
</evidence>
<dbReference type="OrthoDB" id="444631at2759"/>
<organism evidence="8 9">
    <name type="scientific">Xylaria multiplex</name>
    <dbReference type="NCBI Taxonomy" id="323545"/>
    <lineage>
        <taxon>Eukaryota</taxon>
        <taxon>Fungi</taxon>
        <taxon>Dikarya</taxon>
        <taxon>Ascomycota</taxon>
        <taxon>Pezizomycotina</taxon>
        <taxon>Sordariomycetes</taxon>
        <taxon>Xylariomycetidae</taxon>
        <taxon>Xylariales</taxon>
        <taxon>Xylariaceae</taxon>
        <taxon>Xylaria</taxon>
    </lineage>
</organism>
<dbReference type="EMBL" id="WUBL01000033">
    <property type="protein sequence ID" value="KAF2969690.1"/>
    <property type="molecule type" value="Genomic_DNA"/>
</dbReference>